<proteinExistence type="predicted"/>
<name>A0A1J5P1U2_NEOTH</name>
<evidence type="ECO:0000313" key="3">
    <source>
        <dbReference type="Proteomes" id="UP000182811"/>
    </source>
</evidence>
<dbReference type="AlphaFoldDB" id="A0A1J5P1U2"/>
<dbReference type="Proteomes" id="UP000182811">
    <property type="component" value="Unassembled WGS sequence"/>
</dbReference>
<organism evidence="2 3">
    <name type="scientific">Neomoorella thermoacetica</name>
    <name type="common">Clostridium thermoaceticum</name>
    <dbReference type="NCBI Taxonomy" id="1525"/>
    <lineage>
        <taxon>Bacteria</taxon>
        <taxon>Bacillati</taxon>
        <taxon>Bacillota</taxon>
        <taxon>Clostridia</taxon>
        <taxon>Neomoorellales</taxon>
        <taxon>Neomoorellaceae</taxon>
        <taxon>Neomoorella</taxon>
    </lineage>
</organism>
<sequence>MFCQYCGKKINEGSRFCSGCGHELRSNNNEDTLIQARLSLDQVKQEEGSEHTTAQRQVTWFLR</sequence>
<comment type="caution">
    <text evidence="2">The sequence shown here is derived from an EMBL/GenBank/DDBJ whole genome shotgun (WGS) entry which is preliminary data.</text>
</comment>
<evidence type="ECO:0000313" key="2">
    <source>
        <dbReference type="EMBL" id="OIQ61460.1"/>
    </source>
</evidence>
<protein>
    <recommendedName>
        <fullName evidence="1">Zinc-ribbon domain-containing protein</fullName>
    </recommendedName>
</protein>
<feature type="domain" description="Zinc-ribbon" evidence="1">
    <location>
        <begin position="2"/>
        <end position="24"/>
    </location>
</feature>
<dbReference type="InterPro" id="IPR026870">
    <property type="entry name" value="Zinc_ribbon_dom"/>
</dbReference>
<accession>A0A1J5P1U2</accession>
<reference evidence="2 3" key="1">
    <citation type="submission" date="2016-08" db="EMBL/GenBank/DDBJ databases">
        <title>Genome-based comparison of Moorella thermoacetic strains.</title>
        <authorList>
            <person name="Poehlein A."/>
            <person name="Bengelsdorf F.R."/>
            <person name="Esser C."/>
            <person name="Duerre P."/>
            <person name="Daniel R."/>
        </authorList>
    </citation>
    <scope>NUCLEOTIDE SEQUENCE [LARGE SCALE GENOMIC DNA]</scope>
    <source>
        <strain evidence="2 3">DSM 21394</strain>
    </source>
</reference>
<dbReference type="Pfam" id="PF13240">
    <property type="entry name" value="Zn_Ribbon_1"/>
    <property type="match status" value="1"/>
</dbReference>
<gene>
    <name evidence="2" type="ORF">MOTE_00230</name>
</gene>
<evidence type="ECO:0000259" key="1">
    <source>
        <dbReference type="Pfam" id="PF13240"/>
    </source>
</evidence>
<dbReference type="EMBL" id="MDDC01000001">
    <property type="protein sequence ID" value="OIQ61460.1"/>
    <property type="molecule type" value="Genomic_DNA"/>
</dbReference>